<dbReference type="AlphaFoldDB" id="S0FAV0"/>
<evidence type="ECO:0000313" key="2">
    <source>
        <dbReference type="Proteomes" id="UP000014073"/>
    </source>
</evidence>
<dbReference type="HOGENOM" id="CLU_3195995_0_0_10"/>
<sequence length="45" mass="5246">MSLKDRDFLRTCIGSGKIVHAFAYFSRRKCCGFGDLCYICRTENY</sequence>
<dbReference type="EMBL" id="ACBW01000157">
    <property type="protein sequence ID" value="EEF76932.1"/>
    <property type="molecule type" value="Genomic_DNA"/>
</dbReference>
<organism evidence="1 2">
    <name type="scientific">Phocaeicola coprophilus DSM 18228 = JCM 13818</name>
    <dbReference type="NCBI Taxonomy" id="547042"/>
    <lineage>
        <taxon>Bacteria</taxon>
        <taxon>Pseudomonadati</taxon>
        <taxon>Bacteroidota</taxon>
        <taxon>Bacteroidia</taxon>
        <taxon>Bacteroidales</taxon>
        <taxon>Bacteroidaceae</taxon>
        <taxon>Phocaeicola</taxon>
    </lineage>
</organism>
<name>S0FAV0_9BACT</name>
<proteinExistence type="predicted"/>
<dbReference type="Proteomes" id="UP000014073">
    <property type="component" value="Unassembled WGS sequence"/>
</dbReference>
<reference evidence="1 2" key="1">
    <citation type="submission" date="2008-12" db="EMBL/GenBank/DDBJ databases">
        <authorList>
            <person name="Fulton L."/>
            <person name="Clifton S."/>
            <person name="Fulton B."/>
            <person name="Xu J."/>
            <person name="Minx P."/>
            <person name="Pepin K.H."/>
            <person name="Johnson M."/>
            <person name="Bhonagiri V."/>
            <person name="Nash W.E."/>
            <person name="Mardis E.R."/>
            <person name="Wilson R.K."/>
        </authorList>
    </citation>
    <scope>NUCLEOTIDE SEQUENCE [LARGE SCALE GENOMIC DNA]</scope>
    <source>
        <strain evidence="1 2">DSM 18228</strain>
    </source>
</reference>
<accession>S0FAV0</accession>
<protein>
    <submittedName>
        <fullName evidence="1">Uncharacterized protein</fullName>
    </submittedName>
</protein>
<evidence type="ECO:0000313" key="1">
    <source>
        <dbReference type="EMBL" id="EEF76932.1"/>
    </source>
</evidence>
<keyword evidence="2" id="KW-1185">Reference proteome</keyword>
<comment type="caution">
    <text evidence="1">The sequence shown here is derived from an EMBL/GenBank/DDBJ whole genome shotgun (WGS) entry which is preliminary data.</text>
</comment>
<gene>
    <name evidence="1" type="ORF">BACCOPRO_02439</name>
</gene>